<dbReference type="PRINTS" id="PR00032">
    <property type="entry name" value="HTHARAC"/>
</dbReference>
<dbReference type="InterPro" id="IPR018062">
    <property type="entry name" value="HTH_AraC-typ_CS"/>
</dbReference>
<comment type="caution">
    <text evidence="5">The sequence shown here is derived from an EMBL/GenBank/DDBJ whole genome shotgun (WGS) entry which is preliminary data.</text>
</comment>
<proteinExistence type="predicted"/>
<accession>A0ABX2AT30</accession>
<dbReference type="PROSITE" id="PS00041">
    <property type="entry name" value="HTH_ARAC_FAMILY_1"/>
    <property type="match status" value="1"/>
</dbReference>
<keyword evidence="1" id="KW-0805">Transcription regulation</keyword>
<sequence length="304" mass="35405">MKQKDGFIGERSIVLPQMIIDMEKADPLVSSLYITDIGYYPHARGHYRERKVPIAQHVLIYCVDGAGWYSMGNSQLQRIGANQFVILPAGKPHAYHSDTDNPWTIYWVHFTGTQSDLYARGAMQPQDVKPGIYSRINHRNDIFEEIYNTLSETFSRDSLRYVSSMLHYYLASMRYLNTYRMAGNRIDDGDVVAAAVHYMNENMERRLTLKEIAKYTGYSSGHFSAMFKHKTGNSPLAYYNRLKIEQACRMLVNTKMRINQICHKVGFDDNYYFSRMFTRIVGISPRRYREEHSIKNEEHGIMDV</sequence>
<dbReference type="RefSeq" id="WP_172176682.1">
    <property type="nucleotide sequence ID" value="NZ_CASGIA010000001.1"/>
</dbReference>
<keyword evidence="6" id="KW-1185">Reference proteome</keyword>
<dbReference type="PROSITE" id="PS01124">
    <property type="entry name" value="HTH_ARAC_FAMILY_2"/>
    <property type="match status" value="1"/>
</dbReference>
<name>A0ABX2AT30_9BACT</name>
<evidence type="ECO:0000256" key="2">
    <source>
        <dbReference type="ARBA" id="ARBA00023125"/>
    </source>
</evidence>
<dbReference type="Proteomes" id="UP001193734">
    <property type="component" value="Unassembled WGS sequence"/>
</dbReference>
<dbReference type="InterPro" id="IPR020449">
    <property type="entry name" value="Tscrpt_reg_AraC-type_HTH"/>
</dbReference>
<dbReference type="PANTHER" id="PTHR43280:SF30">
    <property type="entry name" value="MMSAB OPERON REGULATORY PROTEIN"/>
    <property type="match status" value="1"/>
</dbReference>
<evidence type="ECO:0000256" key="3">
    <source>
        <dbReference type="ARBA" id="ARBA00023163"/>
    </source>
</evidence>
<feature type="domain" description="HTH araC/xylS-type" evidence="4">
    <location>
        <begin position="193"/>
        <end position="291"/>
    </location>
</feature>
<dbReference type="GeneID" id="82156532"/>
<dbReference type="CDD" id="cd06986">
    <property type="entry name" value="cupin_MmsR-like_N"/>
    <property type="match status" value="1"/>
</dbReference>
<protein>
    <submittedName>
        <fullName evidence="5">AraC family transcriptional regulator</fullName>
    </submittedName>
</protein>
<evidence type="ECO:0000313" key="6">
    <source>
        <dbReference type="Proteomes" id="UP001193734"/>
    </source>
</evidence>
<keyword evidence="2" id="KW-0238">DNA-binding</keyword>
<dbReference type="SMART" id="SM00342">
    <property type="entry name" value="HTH_ARAC"/>
    <property type="match status" value="1"/>
</dbReference>
<dbReference type="Gene3D" id="2.60.120.280">
    <property type="entry name" value="Regulatory protein AraC"/>
    <property type="match status" value="1"/>
</dbReference>
<evidence type="ECO:0000313" key="5">
    <source>
        <dbReference type="EMBL" id="NPE13118.1"/>
    </source>
</evidence>
<dbReference type="InterPro" id="IPR009057">
    <property type="entry name" value="Homeodomain-like_sf"/>
</dbReference>
<dbReference type="Gene3D" id="1.10.10.60">
    <property type="entry name" value="Homeodomain-like"/>
    <property type="match status" value="2"/>
</dbReference>
<evidence type="ECO:0000259" key="4">
    <source>
        <dbReference type="PROSITE" id="PS01124"/>
    </source>
</evidence>
<dbReference type="InterPro" id="IPR018060">
    <property type="entry name" value="HTH_AraC"/>
</dbReference>
<reference evidence="5 6" key="1">
    <citation type="submission" date="2020-05" db="EMBL/GenBank/DDBJ databases">
        <title>Distinct polysaccharide utilization as determinants for interspecies competition between intestinal Prevotella spp.</title>
        <authorList>
            <person name="Galvez E.J.C."/>
            <person name="Iljazovic A."/>
            <person name="Strowig T."/>
        </authorList>
    </citation>
    <scope>NUCLEOTIDE SEQUENCE [LARGE SCALE GENOMIC DNA]</scope>
    <source>
        <strain evidence="5 6">PROD</strain>
    </source>
</reference>
<dbReference type="Pfam" id="PF12833">
    <property type="entry name" value="HTH_18"/>
    <property type="match status" value="1"/>
</dbReference>
<keyword evidence="3" id="KW-0804">Transcription</keyword>
<dbReference type="PANTHER" id="PTHR43280">
    <property type="entry name" value="ARAC-FAMILY TRANSCRIPTIONAL REGULATOR"/>
    <property type="match status" value="1"/>
</dbReference>
<dbReference type="Pfam" id="PF02311">
    <property type="entry name" value="AraC_binding"/>
    <property type="match status" value="1"/>
</dbReference>
<gene>
    <name evidence="5" type="ORF">HPS55_02020</name>
</gene>
<dbReference type="SUPFAM" id="SSF46689">
    <property type="entry name" value="Homeodomain-like"/>
    <property type="match status" value="2"/>
</dbReference>
<organism evidence="5 6">
    <name type="scientific">Xylanibacter rodentium</name>
    <dbReference type="NCBI Taxonomy" id="2736289"/>
    <lineage>
        <taxon>Bacteria</taxon>
        <taxon>Pseudomonadati</taxon>
        <taxon>Bacteroidota</taxon>
        <taxon>Bacteroidia</taxon>
        <taxon>Bacteroidales</taxon>
        <taxon>Prevotellaceae</taxon>
        <taxon>Xylanibacter</taxon>
    </lineage>
</organism>
<dbReference type="SUPFAM" id="SSF51215">
    <property type="entry name" value="Regulatory protein AraC"/>
    <property type="match status" value="1"/>
</dbReference>
<evidence type="ECO:0000256" key="1">
    <source>
        <dbReference type="ARBA" id="ARBA00023015"/>
    </source>
</evidence>
<dbReference type="EMBL" id="JABKKE010000002">
    <property type="protein sequence ID" value="NPE13118.1"/>
    <property type="molecule type" value="Genomic_DNA"/>
</dbReference>
<dbReference type="InterPro" id="IPR037923">
    <property type="entry name" value="HTH-like"/>
</dbReference>
<dbReference type="InterPro" id="IPR003313">
    <property type="entry name" value="AraC-bd"/>
</dbReference>